<protein>
    <submittedName>
        <fullName evidence="1">Uncharacterized protein</fullName>
    </submittedName>
</protein>
<sequence>MSNVKQKRVMVSPTDFITAWENSNSVKEVAEKTGLKVTSVQARASTYRSKHGILLKKMPRINNGGFNKEAAIKILEQVRSENVVVNAQNK</sequence>
<name>A0A0F8YR28_9ZZZZ</name>
<organism evidence="1">
    <name type="scientific">marine sediment metagenome</name>
    <dbReference type="NCBI Taxonomy" id="412755"/>
    <lineage>
        <taxon>unclassified sequences</taxon>
        <taxon>metagenomes</taxon>
        <taxon>ecological metagenomes</taxon>
    </lineage>
</organism>
<accession>A0A0F8YR28</accession>
<comment type="caution">
    <text evidence="1">The sequence shown here is derived from an EMBL/GenBank/DDBJ whole genome shotgun (WGS) entry which is preliminary data.</text>
</comment>
<reference evidence="1" key="1">
    <citation type="journal article" date="2015" name="Nature">
        <title>Complex archaea that bridge the gap between prokaryotes and eukaryotes.</title>
        <authorList>
            <person name="Spang A."/>
            <person name="Saw J.H."/>
            <person name="Jorgensen S.L."/>
            <person name="Zaremba-Niedzwiedzka K."/>
            <person name="Martijn J."/>
            <person name="Lind A.E."/>
            <person name="van Eijk R."/>
            <person name="Schleper C."/>
            <person name="Guy L."/>
            <person name="Ettema T.J."/>
        </authorList>
    </citation>
    <scope>NUCLEOTIDE SEQUENCE</scope>
</reference>
<evidence type="ECO:0000313" key="1">
    <source>
        <dbReference type="EMBL" id="KKK83868.1"/>
    </source>
</evidence>
<dbReference type="EMBL" id="LAZR01052032">
    <property type="protein sequence ID" value="KKK83868.1"/>
    <property type="molecule type" value="Genomic_DNA"/>
</dbReference>
<gene>
    <name evidence="1" type="ORF">LCGC14_2789070</name>
</gene>
<dbReference type="AlphaFoldDB" id="A0A0F8YR28"/>
<proteinExistence type="predicted"/>